<dbReference type="Pfam" id="PF01535">
    <property type="entry name" value="PPR"/>
    <property type="match status" value="1"/>
</dbReference>
<feature type="region of interest" description="Disordered" evidence="2">
    <location>
        <begin position="57"/>
        <end position="89"/>
    </location>
</feature>
<name>A0ABR2LTR2_9ASPA</name>
<evidence type="ECO:0000313" key="3">
    <source>
        <dbReference type="EMBL" id="KAK8950105.1"/>
    </source>
</evidence>
<dbReference type="InterPro" id="IPR044190">
    <property type="entry name" value="THA8-like"/>
</dbReference>
<dbReference type="Gene3D" id="1.25.40.10">
    <property type="entry name" value="Tetratricopeptide repeat domain"/>
    <property type="match status" value="1"/>
</dbReference>
<dbReference type="InterPro" id="IPR002885">
    <property type="entry name" value="PPR_rpt"/>
</dbReference>
<dbReference type="Pfam" id="PF13041">
    <property type="entry name" value="PPR_2"/>
    <property type="match status" value="1"/>
</dbReference>
<evidence type="ECO:0000256" key="2">
    <source>
        <dbReference type="SAM" id="MobiDB-lite"/>
    </source>
</evidence>
<dbReference type="PANTHER" id="PTHR47594">
    <property type="entry name" value="PPR CONTAINING PLANT-LIKE PROTEIN"/>
    <property type="match status" value="1"/>
</dbReference>
<evidence type="ECO:0000256" key="1">
    <source>
        <dbReference type="ARBA" id="ARBA00022737"/>
    </source>
</evidence>
<keyword evidence="4" id="KW-1185">Reference proteome</keyword>
<organism evidence="3 4">
    <name type="scientific">Platanthera guangdongensis</name>
    <dbReference type="NCBI Taxonomy" id="2320717"/>
    <lineage>
        <taxon>Eukaryota</taxon>
        <taxon>Viridiplantae</taxon>
        <taxon>Streptophyta</taxon>
        <taxon>Embryophyta</taxon>
        <taxon>Tracheophyta</taxon>
        <taxon>Spermatophyta</taxon>
        <taxon>Magnoliopsida</taxon>
        <taxon>Liliopsida</taxon>
        <taxon>Asparagales</taxon>
        <taxon>Orchidaceae</taxon>
        <taxon>Orchidoideae</taxon>
        <taxon>Orchideae</taxon>
        <taxon>Orchidinae</taxon>
        <taxon>Platanthera</taxon>
    </lineage>
</organism>
<dbReference type="EMBL" id="JBBWWR010000015">
    <property type="protein sequence ID" value="KAK8950105.1"/>
    <property type="molecule type" value="Genomic_DNA"/>
</dbReference>
<dbReference type="Proteomes" id="UP001412067">
    <property type="component" value="Unassembled WGS sequence"/>
</dbReference>
<protein>
    <submittedName>
        <fullName evidence="3">Pentatricopeptide repeat-containing protein</fullName>
    </submittedName>
</protein>
<sequence>MQLSFSQSYGACSLSHFCGDEGEMSSSSRPPSPNHCASARTLIPGCRVLISTKPSLSGIPQSWRPQSSLKPTTSITMRDRSKNRKPTQRGRYLSIEGIQAVQALKRANVNGHDDAVARAIETKVRRLVKFDLVAVLRELQSQGEAILAFQVFEELRREHWYKPQVSIYVDMISVLAKSGLHEKVEQVCSHLKTERLEPDTGGFNLLLYTLLEHGFTQTAMDCFRLMKLWESEPDEFTYRILIDGLECNGDNDASIAVRDEAERQLGGPLEF</sequence>
<gene>
    <name evidence="3" type="ORF">KSP40_PGU007261</name>
</gene>
<accession>A0ABR2LTR2</accession>
<dbReference type="PANTHER" id="PTHR47594:SF4">
    <property type="entry name" value="OS04G0475500 PROTEIN"/>
    <property type="match status" value="1"/>
</dbReference>
<feature type="compositionally biased region" description="Polar residues" evidence="2">
    <location>
        <begin position="57"/>
        <end position="76"/>
    </location>
</feature>
<keyword evidence="1" id="KW-0677">Repeat</keyword>
<dbReference type="InterPro" id="IPR011990">
    <property type="entry name" value="TPR-like_helical_dom_sf"/>
</dbReference>
<proteinExistence type="predicted"/>
<comment type="caution">
    <text evidence="3">The sequence shown here is derived from an EMBL/GenBank/DDBJ whole genome shotgun (WGS) entry which is preliminary data.</text>
</comment>
<reference evidence="3 4" key="1">
    <citation type="journal article" date="2022" name="Nat. Plants">
        <title>Genomes of leafy and leafless Platanthera orchids illuminate the evolution of mycoheterotrophy.</title>
        <authorList>
            <person name="Li M.H."/>
            <person name="Liu K.W."/>
            <person name="Li Z."/>
            <person name="Lu H.C."/>
            <person name="Ye Q.L."/>
            <person name="Zhang D."/>
            <person name="Wang J.Y."/>
            <person name="Li Y.F."/>
            <person name="Zhong Z.M."/>
            <person name="Liu X."/>
            <person name="Yu X."/>
            <person name="Liu D.K."/>
            <person name="Tu X.D."/>
            <person name="Liu B."/>
            <person name="Hao Y."/>
            <person name="Liao X.Y."/>
            <person name="Jiang Y.T."/>
            <person name="Sun W.H."/>
            <person name="Chen J."/>
            <person name="Chen Y.Q."/>
            <person name="Ai Y."/>
            <person name="Zhai J.W."/>
            <person name="Wu S.S."/>
            <person name="Zhou Z."/>
            <person name="Hsiao Y.Y."/>
            <person name="Wu W.L."/>
            <person name="Chen Y.Y."/>
            <person name="Lin Y.F."/>
            <person name="Hsu J.L."/>
            <person name="Li C.Y."/>
            <person name="Wang Z.W."/>
            <person name="Zhao X."/>
            <person name="Zhong W.Y."/>
            <person name="Ma X.K."/>
            <person name="Ma L."/>
            <person name="Huang J."/>
            <person name="Chen G.Z."/>
            <person name="Huang M.Z."/>
            <person name="Huang L."/>
            <person name="Peng D.H."/>
            <person name="Luo Y.B."/>
            <person name="Zou S.Q."/>
            <person name="Chen S.P."/>
            <person name="Lan S."/>
            <person name="Tsai W.C."/>
            <person name="Van de Peer Y."/>
            <person name="Liu Z.J."/>
        </authorList>
    </citation>
    <scope>NUCLEOTIDE SEQUENCE [LARGE SCALE GENOMIC DNA]</scope>
    <source>
        <strain evidence="3">Lor288</strain>
    </source>
</reference>
<evidence type="ECO:0000313" key="4">
    <source>
        <dbReference type="Proteomes" id="UP001412067"/>
    </source>
</evidence>